<evidence type="ECO:0000313" key="5">
    <source>
        <dbReference type="EMBL" id="HIU44968.1"/>
    </source>
</evidence>
<evidence type="ECO:0000259" key="3">
    <source>
        <dbReference type="Pfam" id="PF00483"/>
    </source>
</evidence>
<dbReference type="EC" id="2.7.7.27" evidence="5"/>
<dbReference type="Pfam" id="PF00483">
    <property type="entry name" value="NTP_transferase"/>
    <property type="match status" value="1"/>
</dbReference>
<dbReference type="PANTHER" id="PTHR43523">
    <property type="entry name" value="GLUCOSE-1-PHOSPHATE ADENYLYLTRANSFERASE-RELATED"/>
    <property type="match status" value="1"/>
</dbReference>
<accession>A0A9D1LN90</accession>
<dbReference type="SUPFAM" id="SSF53448">
    <property type="entry name" value="Nucleotide-diphospho-sugar transferases"/>
    <property type="match status" value="1"/>
</dbReference>
<dbReference type="GO" id="GO:0005978">
    <property type="term" value="P:glycogen biosynthetic process"/>
    <property type="evidence" value="ECO:0007669"/>
    <property type="project" value="UniProtKB-KW"/>
</dbReference>
<organism evidence="5 6">
    <name type="scientific">Candidatus Alloenteromonas pullicola</name>
    <dbReference type="NCBI Taxonomy" id="2840784"/>
    <lineage>
        <taxon>Bacteria</taxon>
        <taxon>Bacillati</taxon>
        <taxon>Bacillota</taxon>
        <taxon>Bacillota incertae sedis</taxon>
        <taxon>Candidatus Alloenteromonas</taxon>
    </lineage>
</organism>
<dbReference type="Gene3D" id="2.160.10.10">
    <property type="entry name" value="Hexapeptide repeat proteins"/>
    <property type="match status" value="1"/>
</dbReference>
<dbReference type="Pfam" id="PF24894">
    <property type="entry name" value="Hexapep_GlmU"/>
    <property type="match status" value="1"/>
</dbReference>
<dbReference type="InterPro" id="IPR029044">
    <property type="entry name" value="Nucleotide-diphossugar_trans"/>
</dbReference>
<feature type="domain" description="Nucleotidyl transferase" evidence="3">
    <location>
        <begin position="17"/>
        <end position="204"/>
    </location>
</feature>
<reference evidence="5" key="1">
    <citation type="submission" date="2020-10" db="EMBL/GenBank/DDBJ databases">
        <authorList>
            <person name="Gilroy R."/>
        </authorList>
    </citation>
    <scope>NUCLEOTIDE SEQUENCE</scope>
    <source>
        <strain evidence="5">ChiGjej1B1-22543</strain>
    </source>
</reference>
<keyword evidence="2" id="KW-0320">Glycogen biosynthesis</keyword>
<proteinExistence type="inferred from homology"/>
<evidence type="ECO:0000256" key="2">
    <source>
        <dbReference type="ARBA" id="ARBA00023056"/>
    </source>
</evidence>
<dbReference type="EMBL" id="DVMV01000012">
    <property type="protein sequence ID" value="HIU44968.1"/>
    <property type="molecule type" value="Genomic_DNA"/>
</dbReference>
<gene>
    <name evidence="5" type="primary">glgD</name>
    <name evidence="5" type="ORF">IAC52_01585</name>
</gene>
<dbReference type="InterPro" id="IPR011831">
    <property type="entry name" value="ADP-Glc_PPase"/>
</dbReference>
<comment type="caution">
    <text evidence="5">The sequence shown here is derived from an EMBL/GenBank/DDBJ whole genome shotgun (WGS) entry which is preliminary data.</text>
</comment>
<reference evidence="5" key="2">
    <citation type="journal article" date="2021" name="PeerJ">
        <title>Extensive microbial diversity within the chicken gut microbiome revealed by metagenomics and culture.</title>
        <authorList>
            <person name="Gilroy R."/>
            <person name="Ravi A."/>
            <person name="Getino M."/>
            <person name="Pursley I."/>
            <person name="Horton D.L."/>
            <person name="Alikhan N.F."/>
            <person name="Baker D."/>
            <person name="Gharbi K."/>
            <person name="Hall N."/>
            <person name="Watson M."/>
            <person name="Adriaenssens E.M."/>
            <person name="Foster-Nyarko E."/>
            <person name="Jarju S."/>
            <person name="Secka A."/>
            <person name="Antonio M."/>
            <person name="Oren A."/>
            <person name="Chaudhuri R.R."/>
            <person name="La Ragione R."/>
            <person name="Hildebrand F."/>
            <person name="Pallen M.J."/>
        </authorList>
    </citation>
    <scope>NUCLEOTIDE SEQUENCE</scope>
    <source>
        <strain evidence="5">ChiGjej1B1-22543</strain>
    </source>
</reference>
<dbReference type="InterPro" id="IPR011832">
    <property type="entry name" value="GlgDAde_trans"/>
</dbReference>
<dbReference type="InterPro" id="IPR005835">
    <property type="entry name" value="NTP_transferase_dom"/>
</dbReference>
<dbReference type="PANTHER" id="PTHR43523:SF6">
    <property type="entry name" value="GLYCOGEN BIOSYNTHESIS PROTEIN GLGD"/>
    <property type="match status" value="1"/>
</dbReference>
<keyword evidence="5" id="KW-0548">Nucleotidyltransferase</keyword>
<dbReference type="Proteomes" id="UP000824070">
    <property type="component" value="Unassembled WGS sequence"/>
</dbReference>
<protein>
    <submittedName>
        <fullName evidence="5">Glucose-1-phosphate adenylyltransferase subunit GlgD</fullName>
        <ecNumber evidence="5">2.7.7.27</ecNumber>
    </submittedName>
</protein>
<name>A0A9D1LN90_9FIRM</name>
<sequence>MNNVIGIVNFHSDPEISPLTDSRPLGSTSFLGRYACCDFALSSFCNSGISTVGILVKDKLRSVLKHLGSMDAWVTNTKIGQEIIMYNEPAHLHPETNTDINNIRENDWVLYDSDASYIVIAPTHIIASIDYRPILAEHIARKDKVTVVACRVADPRKEFLHEALLTVNPSGYVEDVEDNDGSVSSPCLASLGIYIVNRTVLADMIHRYAAKNPTLSLSSLIYAVGREEGSTRPHVYVYDGYVRCIDSFRHYMEYSFELFDEQKGRSLFKDDFPIFTLTHDTQPAIYGKDAKVTNSFIANGAIVEGTVINSIVARNVKIAKTAVVKDSIVFSSTMIGDGATVSNALIDKYSIITRSHKVVGTASSPVYVPQGAIL</sequence>
<dbReference type="SUPFAM" id="SSF51161">
    <property type="entry name" value="Trimeric LpxA-like enzymes"/>
    <property type="match status" value="1"/>
</dbReference>
<feature type="domain" description="Glucose-1-phosphate adenylyltransferase/Bifunctional protein GlmU-like C-terminal hexapeptide" evidence="4">
    <location>
        <begin position="288"/>
        <end position="357"/>
    </location>
</feature>
<dbReference type="NCBIfam" id="TIGR02092">
    <property type="entry name" value="glgD"/>
    <property type="match status" value="1"/>
</dbReference>
<dbReference type="AlphaFoldDB" id="A0A9D1LN90"/>
<dbReference type="InterPro" id="IPR011004">
    <property type="entry name" value="Trimer_LpxA-like_sf"/>
</dbReference>
<dbReference type="InterPro" id="IPR056818">
    <property type="entry name" value="GlmU/GlgC-like_hexapep"/>
</dbReference>
<dbReference type="Gene3D" id="3.90.550.10">
    <property type="entry name" value="Spore Coat Polysaccharide Biosynthesis Protein SpsA, Chain A"/>
    <property type="match status" value="1"/>
</dbReference>
<dbReference type="GO" id="GO:0008878">
    <property type="term" value="F:glucose-1-phosphate adenylyltransferase activity"/>
    <property type="evidence" value="ECO:0007669"/>
    <property type="project" value="UniProtKB-EC"/>
</dbReference>
<evidence type="ECO:0000313" key="6">
    <source>
        <dbReference type="Proteomes" id="UP000824070"/>
    </source>
</evidence>
<evidence type="ECO:0000256" key="1">
    <source>
        <dbReference type="ARBA" id="ARBA00010443"/>
    </source>
</evidence>
<keyword evidence="5" id="KW-0808">Transferase</keyword>
<evidence type="ECO:0000259" key="4">
    <source>
        <dbReference type="Pfam" id="PF24894"/>
    </source>
</evidence>
<comment type="similarity">
    <text evidence="1">Belongs to the bacterial/plant glucose-1-phosphate adenylyltransferase family.</text>
</comment>